<protein>
    <submittedName>
        <fullName evidence="2">Uncharacterized protein</fullName>
    </submittedName>
</protein>
<gene>
    <name evidence="2" type="ORF">OXD698_LOCUS44054</name>
</gene>
<evidence type="ECO:0000313" key="3">
    <source>
        <dbReference type="Proteomes" id="UP000663844"/>
    </source>
</evidence>
<reference evidence="2" key="1">
    <citation type="submission" date="2021-02" db="EMBL/GenBank/DDBJ databases">
        <authorList>
            <person name="Nowell W R."/>
        </authorList>
    </citation>
    <scope>NUCLEOTIDE SEQUENCE</scope>
</reference>
<feature type="transmembrane region" description="Helical" evidence="1">
    <location>
        <begin position="89"/>
        <end position="117"/>
    </location>
</feature>
<evidence type="ECO:0000256" key="1">
    <source>
        <dbReference type="SAM" id="Phobius"/>
    </source>
</evidence>
<proteinExistence type="predicted"/>
<organism evidence="2 3">
    <name type="scientific">Adineta steineri</name>
    <dbReference type="NCBI Taxonomy" id="433720"/>
    <lineage>
        <taxon>Eukaryota</taxon>
        <taxon>Metazoa</taxon>
        <taxon>Spiralia</taxon>
        <taxon>Gnathifera</taxon>
        <taxon>Rotifera</taxon>
        <taxon>Eurotatoria</taxon>
        <taxon>Bdelloidea</taxon>
        <taxon>Adinetida</taxon>
        <taxon>Adinetidae</taxon>
        <taxon>Adineta</taxon>
    </lineage>
</organism>
<dbReference type="AlphaFoldDB" id="A0A820FCP1"/>
<evidence type="ECO:0000313" key="2">
    <source>
        <dbReference type="EMBL" id="CAF4262472.1"/>
    </source>
</evidence>
<keyword evidence="1" id="KW-0812">Transmembrane</keyword>
<keyword evidence="1" id="KW-0472">Membrane</keyword>
<sequence length="118" mass="13892">MADNDTESLQWIKYVLLQSTIGPSLLCDIYIFIYFIRHWQKEIVKSPQHHVIICMLIISFLQKTTDAPLLLFYFRWGENVQQTYTFCAVWIWLDCTLTGCAMQLGFVLKGICLFFIIN</sequence>
<comment type="caution">
    <text evidence="2">The sequence shown here is derived from an EMBL/GenBank/DDBJ whole genome shotgun (WGS) entry which is preliminary data.</text>
</comment>
<feature type="transmembrane region" description="Helical" evidence="1">
    <location>
        <begin position="20"/>
        <end position="39"/>
    </location>
</feature>
<name>A0A820FCP1_9BILA</name>
<accession>A0A820FCP1</accession>
<feature type="transmembrane region" description="Helical" evidence="1">
    <location>
        <begin position="51"/>
        <end position="74"/>
    </location>
</feature>
<keyword evidence="1" id="KW-1133">Transmembrane helix</keyword>
<dbReference type="EMBL" id="CAJOAZ010013113">
    <property type="protein sequence ID" value="CAF4262472.1"/>
    <property type="molecule type" value="Genomic_DNA"/>
</dbReference>
<dbReference type="Proteomes" id="UP000663844">
    <property type="component" value="Unassembled WGS sequence"/>
</dbReference>